<evidence type="ECO:0000256" key="3">
    <source>
        <dbReference type="PROSITE-ProRule" id="PRU00708"/>
    </source>
</evidence>
<comment type="similarity">
    <text evidence="2">Belongs to the PPR family. PCMP-E subfamily.</text>
</comment>
<dbReference type="PANTHER" id="PTHR47926:SF370">
    <property type="entry name" value="DYW DOMAIN-CONTAINING PROTEIN"/>
    <property type="match status" value="1"/>
</dbReference>
<dbReference type="FunFam" id="1.25.40.10:FF:000780">
    <property type="entry name" value="Pentatricopeptide repeat-containing protein isoform A"/>
    <property type="match status" value="1"/>
</dbReference>
<dbReference type="GO" id="GO:0099402">
    <property type="term" value="P:plant organ development"/>
    <property type="evidence" value="ECO:0007669"/>
    <property type="project" value="UniProtKB-ARBA"/>
</dbReference>
<dbReference type="InParanoid" id="B9R8S4"/>
<dbReference type="PROSITE" id="PS51375">
    <property type="entry name" value="PPR"/>
    <property type="match status" value="6"/>
</dbReference>
<name>B9R8S4_RICCO</name>
<feature type="repeat" description="PPR" evidence="3">
    <location>
        <begin position="56"/>
        <end position="90"/>
    </location>
</feature>
<dbReference type="eggNOG" id="KOG4197">
    <property type="taxonomic scope" value="Eukaryota"/>
</dbReference>
<dbReference type="GO" id="GO:0009451">
    <property type="term" value="P:RNA modification"/>
    <property type="evidence" value="ECO:0000318"/>
    <property type="project" value="GO_Central"/>
</dbReference>
<evidence type="ECO:0000313" key="4">
    <source>
        <dbReference type="EMBL" id="EEF52904.1"/>
    </source>
</evidence>
<dbReference type="AlphaFoldDB" id="B9R8S4"/>
<keyword evidence="1" id="KW-0677">Repeat</keyword>
<dbReference type="InterPro" id="IPR046960">
    <property type="entry name" value="PPR_At4g14850-like_plant"/>
</dbReference>
<dbReference type="FunFam" id="1.25.40.10:FF:000205">
    <property type="entry name" value="Pentatricopeptide repeat-containing protein, mitochondrial"/>
    <property type="match status" value="1"/>
</dbReference>
<dbReference type="InterPro" id="IPR011990">
    <property type="entry name" value="TPR-like_helical_dom_sf"/>
</dbReference>
<dbReference type="FunFam" id="1.25.40.10:FF:000285">
    <property type="entry name" value="Pentatricopeptide repeat-containing protein, chloroplastic"/>
    <property type="match status" value="1"/>
</dbReference>
<dbReference type="PANTHER" id="PTHR47926">
    <property type="entry name" value="PENTATRICOPEPTIDE REPEAT-CONTAINING PROTEIN"/>
    <property type="match status" value="1"/>
</dbReference>
<proteinExistence type="inferred from homology"/>
<feature type="repeat" description="PPR" evidence="3">
    <location>
        <begin position="422"/>
        <end position="452"/>
    </location>
</feature>
<dbReference type="FunFam" id="1.25.40.10:FF:000442">
    <property type="entry name" value="Pentatricopeptide repeat-containing protein At3g49710"/>
    <property type="match status" value="1"/>
</dbReference>
<dbReference type="FunFam" id="1.25.40.10:FF:000158">
    <property type="entry name" value="pentatricopeptide repeat-containing protein At2g33680"/>
    <property type="match status" value="1"/>
</dbReference>
<keyword evidence="5" id="KW-1185">Reference proteome</keyword>
<dbReference type="Pfam" id="PF20431">
    <property type="entry name" value="E_motif"/>
    <property type="match status" value="1"/>
</dbReference>
<dbReference type="InterPro" id="IPR002885">
    <property type="entry name" value="PPR_rpt"/>
</dbReference>
<evidence type="ECO:0000256" key="2">
    <source>
        <dbReference type="ARBA" id="ARBA00061659"/>
    </source>
</evidence>
<dbReference type="GO" id="GO:0005739">
    <property type="term" value="C:mitochondrion"/>
    <property type="evidence" value="ECO:0000318"/>
    <property type="project" value="GO_Central"/>
</dbReference>
<accession>B9R8S4</accession>
<protein>
    <submittedName>
        <fullName evidence="4">Pentatricopeptide repeat-containing protein, putative</fullName>
    </submittedName>
</protein>
<feature type="repeat" description="PPR" evidence="3">
    <location>
        <begin position="321"/>
        <end position="355"/>
    </location>
</feature>
<gene>
    <name evidence="4" type="ORF">RCOM_1601950</name>
</gene>
<dbReference type="GO" id="GO:0003723">
    <property type="term" value="F:RNA binding"/>
    <property type="evidence" value="ECO:0000318"/>
    <property type="project" value="GO_Central"/>
</dbReference>
<organism evidence="4 5">
    <name type="scientific">Ricinus communis</name>
    <name type="common">Castor bean</name>
    <dbReference type="NCBI Taxonomy" id="3988"/>
    <lineage>
        <taxon>Eukaryota</taxon>
        <taxon>Viridiplantae</taxon>
        <taxon>Streptophyta</taxon>
        <taxon>Embryophyta</taxon>
        <taxon>Tracheophyta</taxon>
        <taxon>Spermatophyta</taxon>
        <taxon>Magnoliopsida</taxon>
        <taxon>eudicotyledons</taxon>
        <taxon>Gunneridae</taxon>
        <taxon>Pentapetalae</taxon>
        <taxon>rosids</taxon>
        <taxon>fabids</taxon>
        <taxon>Malpighiales</taxon>
        <taxon>Euphorbiaceae</taxon>
        <taxon>Acalyphoideae</taxon>
        <taxon>Acalypheae</taxon>
        <taxon>Ricinus</taxon>
    </lineage>
</organism>
<feature type="repeat" description="PPR" evidence="3">
    <location>
        <begin position="220"/>
        <end position="254"/>
    </location>
</feature>
<dbReference type="Proteomes" id="UP000008311">
    <property type="component" value="Unassembled WGS sequence"/>
</dbReference>
<dbReference type="InterPro" id="IPR046848">
    <property type="entry name" value="E_motif"/>
</dbReference>
<sequence>MGHCSSMPIARKLHAQLISTGLYISIFLHNHLLNMYLNCHLTHDACRVFADMTFRNVFSYNTMITGLSKAEQIDKAKKVFDEMPERDSVSWNSMMSGYFRNGKYEEVVKVFVLMIRNFTCIVNLLSFSCAMKACGALGCFKLAIQLHGLFEKFDFGSDKSIETSVMGMYIKCGAFTYADRVFLGIRQPSLFCFNSMLYCYSNSYGVGKALDLFNRIPERDSVSWSTIISILSRHGFGVPTLSMFIEMWTQGFRPNSMTFACVLSACTSIHDLEWGAHLHARIIRKEIILDDYVGNGLVYMYAKCGHLKFARRVFNSLTEHNAVSWTSLINGVARCGLKEEALLLFNKMREVLVALDEFTFATVLKVCSHPNFNFTGRQLHALTTKTGMGSIVTVGNALITMYSKCGDTQKADCVFKMMPVRNIISWTSMITAFSQAGYFRKAQACFNKMPERNVITWNSMISMYIQHGFQEWGLKLYVRMQRERIAPDDITFATSISACADLAMLKLGNQIVAQAEKLGFGSDVSVANSLVTMYSRCGQIEEARKAFDLVSMKNLVSWNSMIAGYAQNGHGRVAIEVFKNMLEMEYIPDHISYLSVLSDLLGRAGLLEQAKNLIDDMPFTPNGDVWGALLGACKIHCNSKLAEYAVKNSQELDVDNSGSYALLAHIYSSRGNLEGVADLRKLIKEKGIQKSPGYSWIEVNNEVHVFAIDETNHPLIKEIHAMIDVILNTLIFNVPMDEGTAE</sequence>
<feature type="repeat" description="PPR" evidence="3">
    <location>
        <begin position="453"/>
        <end position="487"/>
    </location>
</feature>
<dbReference type="EMBL" id="EQ973772">
    <property type="protein sequence ID" value="EEF52904.1"/>
    <property type="molecule type" value="Genomic_DNA"/>
</dbReference>
<dbReference type="NCBIfam" id="TIGR00756">
    <property type="entry name" value="PPR"/>
    <property type="match status" value="7"/>
</dbReference>
<evidence type="ECO:0000313" key="5">
    <source>
        <dbReference type="Proteomes" id="UP000008311"/>
    </source>
</evidence>
<dbReference type="Gene3D" id="1.25.40.10">
    <property type="entry name" value="Tetratricopeptide repeat domain"/>
    <property type="match status" value="5"/>
</dbReference>
<dbReference type="Pfam" id="PF01535">
    <property type="entry name" value="PPR"/>
    <property type="match status" value="5"/>
</dbReference>
<evidence type="ECO:0000256" key="1">
    <source>
        <dbReference type="ARBA" id="ARBA00022737"/>
    </source>
</evidence>
<dbReference type="Pfam" id="PF13041">
    <property type="entry name" value="PPR_2"/>
    <property type="match status" value="4"/>
</dbReference>
<feature type="repeat" description="PPR" evidence="3">
    <location>
        <begin position="554"/>
        <end position="588"/>
    </location>
</feature>
<reference evidence="5" key="1">
    <citation type="journal article" date="2010" name="Nat. Biotechnol.">
        <title>Draft genome sequence of the oilseed species Ricinus communis.</title>
        <authorList>
            <person name="Chan A.P."/>
            <person name="Crabtree J."/>
            <person name="Zhao Q."/>
            <person name="Lorenzi H."/>
            <person name="Orvis J."/>
            <person name="Puiu D."/>
            <person name="Melake-Berhan A."/>
            <person name="Jones K.M."/>
            <person name="Redman J."/>
            <person name="Chen G."/>
            <person name="Cahoon E.B."/>
            <person name="Gedil M."/>
            <person name="Stanke M."/>
            <person name="Haas B.J."/>
            <person name="Wortman J.R."/>
            <person name="Fraser-Liggett C.M."/>
            <person name="Ravel J."/>
            <person name="Rabinowicz P.D."/>
        </authorList>
    </citation>
    <scope>NUCLEOTIDE SEQUENCE [LARGE SCALE GENOMIC DNA]</scope>
    <source>
        <strain evidence="5">cv. Hale</strain>
    </source>
</reference>